<keyword evidence="4 11" id="KW-1133">Transmembrane helix</keyword>
<evidence type="ECO:0000256" key="12">
    <source>
        <dbReference type="SAM" id="MobiDB-lite"/>
    </source>
</evidence>
<evidence type="ECO:0000256" key="11">
    <source>
        <dbReference type="RuleBase" id="RU079119"/>
    </source>
</evidence>
<accession>A0AAE0M602</accession>
<evidence type="ECO:0000256" key="1">
    <source>
        <dbReference type="ARBA" id="ARBA00004127"/>
    </source>
</evidence>
<comment type="domain">
    <text evidence="11">The DHHC domain is required for palmitoyltransferase activity.</text>
</comment>
<evidence type="ECO:0000256" key="2">
    <source>
        <dbReference type="ARBA" id="ARBA00022679"/>
    </source>
</evidence>
<dbReference type="InterPro" id="IPR001594">
    <property type="entry name" value="Palmitoyltrfase_DHHC"/>
</dbReference>
<dbReference type="PANTHER" id="PTHR22883">
    <property type="entry name" value="ZINC FINGER DHHC DOMAIN CONTAINING PROTEIN"/>
    <property type="match status" value="1"/>
</dbReference>
<dbReference type="PANTHER" id="PTHR22883:SF43">
    <property type="entry name" value="PALMITOYLTRANSFERASE APP"/>
    <property type="match status" value="1"/>
</dbReference>
<evidence type="ECO:0000256" key="5">
    <source>
        <dbReference type="ARBA" id="ARBA00023136"/>
    </source>
</evidence>
<dbReference type="GO" id="GO:0006612">
    <property type="term" value="P:protein targeting to membrane"/>
    <property type="evidence" value="ECO:0007669"/>
    <property type="project" value="TreeGrafter"/>
</dbReference>
<dbReference type="EMBL" id="JAUEDM010000004">
    <property type="protein sequence ID" value="KAK3319204.1"/>
    <property type="molecule type" value="Genomic_DNA"/>
</dbReference>
<dbReference type="Proteomes" id="UP001283341">
    <property type="component" value="Unassembled WGS sequence"/>
</dbReference>
<dbReference type="GO" id="GO:0005794">
    <property type="term" value="C:Golgi apparatus"/>
    <property type="evidence" value="ECO:0007669"/>
    <property type="project" value="TreeGrafter"/>
</dbReference>
<evidence type="ECO:0000259" key="13">
    <source>
        <dbReference type="Pfam" id="PF01529"/>
    </source>
</evidence>
<feature type="compositionally biased region" description="Polar residues" evidence="12">
    <location>
        <begin position="212"/>
        <end position="224"/>
    </location>
</feature>
<feature type="transmembrane region" description="Helical" evidence="11">
    <location>
        <begin position="561"/>
        <end position="583"/>
    </location>
</feature>
<evidence type="ECO:0000256" key="3">
    <source>
        <dbReference type="ARBA" id="ARBA00022692"/>
    </source>
</evidence>
<keyword evidence="7" id="KW-0449">Lipoprotein</keyword>
<keyword evidence="5 11" id="KW-0472">Membrane</keyword>
<dbReference type="InterPro" id="IPR039859">
    <property type="entry name" value="PFA4/ZDH16/20/ERF2-like"/>
</dbReference>
<keyword evidence="8 11" id="KW-0012">Acyltransferase</keyword>
<evidence type="ECO:0000256" key="7">
    <source>
        <dbReference type="ARBA" id="ARBA00023288"/>
    </source>
</evidence>
<evidence type="ECO:0000313" key="15">
    <source>
        <dbReference type="Proteomes" id="UP001283341"/>
    </source>
</evidence>
<feature type="compositionally biased region" description="Gly residues" evidence="12">
    <location>
        <begin position="291"/>
        <end position="302"/>
    </location>
</feature>
<feature type="compositionally biased region" description="Low complexity" evidence="12">
    <location>
        <begin position="91"/>
        <end position="113"/>
    </location>
</feature>
<evidence type="ECO:0000256" key="8">
    <source>
        <dbReference type="ARBA" id="ARBA00023315"/>
    </source>
</evidence>
<dbReference type="GO" id="GO:0019706">
    <property type="term" value="F:protein-cysteine S-palmitoyltransferase activity"/>
    <property type="evidence" value="ECO:0007669"/>
    <property type="project" value="UniProtKB-EC"/>
</dbReference>
<protein>
    <recommendedName>
        <fullName evidence="11">Palmitoyltransferase</fullName>
        <ecNumber evidence="11">2.3.1.225</ecNumber>
    </recommendedName>
</protein>
<reference evidence="14" key="2">
    <citation type="submission" date="2023-06" db="EMBL/GenBank/DDBJ databases">
        <authorList>
            <consortium name="Lawrence Berkeley National Laboratory"/>
            <person name="Haridas S."/>
            <person name="Hensen N."/>
            <person name="Bonometti L."/>
            <person name="Westerberg I."/>
            <person name="Brannstrom I.O."/>
            <person name="Guillou S."/>
            <person name="Cros-Aarteil S."/>
            <person name="Calhoun S."/>
            <person name="Kuo A."/>
            <person name="Mondo S."/>
            <person name="Pangilinan J."/>
            <person name="Riley R."/>
            <person name="Labutti K."/>
            <person name="Andreopoulos B."/>
            <person name="Lipzen A."/>
            <person name="Chen C."/>
            <person name="Yanf M."/>
            <person name="Daum C."/>
            <person name="Ng V."/>
            <person name="Clum A."/>
            <person name="Steindorff A."/>
            <person name="Ohm R."/>
            <person name="Martin F."/>
            <person name="Silar P."/>
            <person name="Natvig D."/>
            <person name="Lalanne C."/>
            <person name="Gautier V."/>
            <person name="Ament-Velasquez S.L."/>
            <person name="Kruys A."/>
            <person name="Hutchinson M.I."/>
            <person name="Powell A.J."/>
            <person name="Barry K."/>
            <person name="Miller A.N."/>
            <person name="Grigoriev I.V."/>
            <person name="Debuchy R."/>
            <person name="Gladieux P."/>
            <person name="Thoren M.H."/>
            <person name="Johannesson H."/>
        </authorList>
    </citation>
    <scope>NUCLEOTIDE SEQUENCE</scope>
    <source>
        <strain evidence="14">CBS 118394</strain>
    </source>
</reference>
<dbReference type="EC" id="2.3.1.225" evidence="11"/>
<organism evidence="14 15">
    <name type="scientific">Apodospora peruviana</name>
    <dbReference type="NCBI Taxonomy" id="516989"/>
    <lineage>
        <taxon>Eukaryota</taxon>
        <taxon>Fungi</taxon>
        <taxon>Dikarya</taxon>
        <taxon>Ascomycota</taxon>
        <taxon>Pezizomycotina</taxon>
        <taxon>Sordariomycetes</taxon>
        <taxon>Sordariomycetidae</taxon>
        <taxon>Sordariales</taxon>
        <taxon>Lasiosphaeriaceae</taxon>
        <taxon>Apodospora</taxon>
    </lineage>
</organism>
<evidence type="ECO:0000256" key="4">
    <source>
        <dbReference type="ARBA" id="ARBA00022989"/>
    </source>
</evidence>
<feature type="transmembrane region" description="Helical" evidence="11">
    <location>
        <begin position="391"/>
        <end position="411"/>
    </location>
</feature>
<evidence type="ECO:0000256" key="10">
    <source>
        <dbReference type="ARBA" id="ARBA00048048"/>
    </source>
</evidence>
<dbReference type="AlphaFoldDB" id="A0AAE0M602"/>
<reference evidence="14" key="1">
    <citation type="journal article" date="2023" name="Mol. Phylogenet. Evol.">
        <title>Genome-scale phylogeny and comparative genomics of the fungal order Sordariales.</title>
        <authorList>
            <person name="Hensen N."/>
            <person name="Bonometti L."/>
            <person name="Westerberg I."/>
            <person name="Brannstrom I.O."/>
            <person name="Guillou S."/>
            <person name="Cros-Aarteil S."/>
            <person name="Calhoun S."/>
            <person name="Haridas S."/>
            <person name="Kuo A."/>
            <person name="Mondo S."/>
            <person name="Pangilinan J."/>
            <person name="Riley R."/>
            <person name="LaButti K."/>
            <person name="Andreopoulos B."/>
            <person name="Lipzen A."/>
            <person name="Chen C."/>
            <person name="Yan M."/>
            <person name="Daum C."/>
            <person name="Ng V."/>
            <person name="Clum A."/>
            <person name="Steindorff A."/>
            <person name="Ohm R.A."/>
            <person name="Martin F."/>
            <person name="Silar P."/>
            <person name="Natvig D.O."/>
            <person name="Lalanne C."/>
            <person name="Gautier V."/>
            <person name="Ament-Velasquez S.L."/>
            <person name="Kruys A."/>
            <person name="Hutchinson M.I."/>
            <person name="Powell A.J."/>
            <person name="Barry K."/>
            <person name="Miller A.N."/>
            <person name="Grigoriev I.V."/>
            <person name="Debuchy R."/>
            <person name="Gladieux P."/>
            <person name="Hiltunen Thoren M."/>
            <person name="Johannesson H."/>
        </authorList>
    </citation>
    <scope>NUCLEOTIDE SEQUENCE</scope>
    <source>
        <strain evidence="14">CBS 118394</strain>
    </source>
</reference>
<dbReference type="GO" id="GO:0005783">
    <property type="term" value="C:endoplasmic reticulum"/>
    <property type="evidence" value="ECO:0007669"/>
    <property type="project" value="TreeGrafter"/>
</dbReference>
<feature type="compositionally biased region" description="Low complexity" evidence="12">
    <location>
        <begin position="147"/>
        <end position="166"/>
    </location>
</feature>
<feature type="transmembrane region" description="Helical" evidence="11">
    <location>
        <begin position="361"/>
        <end position="385"/>
    </location>
</feature>
<feature type="compositionally biased region" description="Polar residues" evidence="12">
    <location>
        <begin position="114"/>
        <end position="131"/>
    </location>
</feature>
<comment type="similarity">
    <text evidence="9">Belongs to the DHHC palmitoyltransferase family. ERF2/ZDHHC9 subfamily.</text>
</comment>
<proteinExistence type="inferred from homology"/>
<feature type="transmembrane region" description="Helical" evidence="11">
    <location>
        <begin position="517"/>
        <end position="541"/>
    </location>
</feature>
<evidence type="ECO:0000256" key="9">
    <source>
        <dbReference type="ARBA" id="ARBA00023463"/>
    </source>
</evidence>
<feature type="region of interest" description="Disordered" evidence="12">
    <location>
        <begin position="1"/>
        <end position="336"/>
    </location>
</feature>
<sequence length="719" mass="76733">MAASDGEQPARLPNAPKEESTPVSRFPQFSRAGPPSMLSSRMTDIASEDGDAAQTTTTAGGGGPSRNPSGASRPGTARTGISSTRSPPPLRRGLPGARRGSGAATSVAGSVSTMMSNQRPASRSHVPSLTSHAFFHPMSSQKLQAQRGGPAARPTTATQQQASPGQEQPPANAAGEKPAAGEGRSTIPVPAPVPLPQPLSQLGVDDEGRPHSQGTDVTATTSPTRGHYASASLSESVRPLQNEKKHSGGLSLNVDGPKSYKNLGNIPHTPRSFRSSFLLPNNKAGNNQSSGAGGGGDAGENGCGRNMPGAEKLESAPSSPRMTKREGNERKSTTEKNYEYFEGNTVFCLGGRLQNSKHRPVNIGTGFCVVLPGLLFFIFGAPWIWRNISPAIPIIFAYVFCICISSFIHASGSDPGILPRRLHKNPPPDENEDPLRLGTPSTDWVLVKSWNTKKSGTAAAAAAAAAMEVPVKYCKTCEIWRPPRAHHCRLCDSCIETVDHHCVWINNCVGRRNYRQFFTFLVTATFGCAYLVAVSLAQILVYRSREGISFGQAVDHFRVPFALVFYCLVAILYPGALTGYHIFLMARGETTREFLNSRKLPVKDRYRAFTQGSWVSNWIVVLCRPKGPSYYGFQRGYERGDQRLGGRTDAVVGRSSRFFSARNGGGGGGGEDQGMEMQDVGLDGLARTKKGDGLFKGPVSWARSRFDTAGGGGGATPAV</sequence>
<evidence type="ECO:0000313" key="14">
    <source>
        <dbReference type="EMBL" id="KAK3319204.1"/>
    </source>
</evidence>
<comment type="catalytic activity">
    <reaction evidence="10 11">
        <text>L-cysteinyl-[protein] + hexadecanoyl-CoA = S-hexadecanoyl-L-cysteinyl-[protein] + CoA</text>
        <dbReference type="Rhea" id="RHEA:36683"/>
        <dbReference type="Rhea" id="RHEA-COMP:10131"/>
        <dbReference type="Rhea" id="RHEA-COMP:11032"/>
        <dbReference type="ChEBI" id="CHEBI:29950"/>
        <dbReference type="ChEBI" id="CHEBI:57287"/>
        <dbReference type="ChEBI" id="CHEBI:57379"/>
        <dbReference type="ChEBI" id="CHEBI:74151"/>
        <dbReference type="EC" id="2.3.1.225"/>
    </reaction>
</comment>
<dbReference type="Pfam" id="PF01529">
    <property type="entry name" value="DHHC"/>
    <property type="match status" value="1"/>
</dbReference>
<keyword evidence="2 11" id="KW-0808">Transferase</keyword>
<feature type="compositionally biased region" description="Low complexity" evidence="12">
    <location>
        <begin position="281"/>
        <end position="290"/>
    </location>
</feature>
<keyword evidence="3 11" id="KW-0812">Transmembrane</keyword>
<keyword evidence="6" id="KW-0564">Palmitate</keyword>
<name>A0AAE0M602_9PEZI</name>
<dbReference type="PROSITE" id="PS50216">
    <property type="entry name" value="DHHC"/>
    <property type="match status" value="1"/>
</dbReference>
<gene>
    <name evidence="14" type="ORF">B0H66DRAFT_533703</name>
</gene>
<comment type="caution">
    <text evidence="14">The sequence shown here is derived from an EMBL/GenBank/DDBJ whole genome shotgun (WGS) entry which is preliminary data.</text>
</comment>
<comment type="subcellular location">
    <subcellularLocation>
        <location evidence="1">Endomembrane system</location>
        <topology evidence="1">Multi-pass membrane protein</topology>
    </subcellularLocation>
</comment>
<keyword evidence="15" id="KW-1185">Reference proteome</keyword>
<feature type="domain" description="Palmitoyltransferase DHHC" evidence="13">
    <location>
        <begin position="472"/>
        <end position="597"/>
    </location>
</feature>
<feature type="compositionally biased region" description="Basic and acidic residues" evidence="12">
    <location>
        <begin position="323"/>
        <end position="336"/>
    </location>
</feature>
<evidence type="ECO:0000256" key="6">
    <source>
        <dbReference type="ARBA" id="ARBA00023139"/>
    </source>
</evidence>